<dbReference type="RefSeq" id="WP_146790874.1">
    <property type="nucleotide sequence ID" value="NZ_BAABIO010000003.1"/>
</dbReference>
<keyword evidence="2" id="KW-1185">Reference proteome</keyword>
<dbReference type="KEGG" id="fgg:FSB75_19415"/>
<proteinExistence type="predicted"/>
<dbReference type="OrthoDB" id="9922089at2"/>
<evidence type="ECO:0000313" key="1">
    <source>
        <dbReference type="EMBL" id="QEC57984.1"/>
    </source>
</evidence>
<dbReference type="AlphaFoldDB" id="A0A5B8UMW3"/>
<dbReference type="Proteomes" id="UP000321204">
    <property type="component" value="Chromosome"/>
</dbReference>
<sequence length="91" mass="10392">MGLHVPFTFRSKPSVCVIYIDIATTPSFIFIDLKDEELIREFGEEITIKTDFNGRLPKQDDYPALVELRDAIFTSLKALPAFITKRTLLTV</sequence>
<protein>
    <submittedName>
        <fullName evidence="1">Uncharacterized protein</fullName>
    </submittedName>
</protein>
<accession>A0A5B8UMW3</accession>
<name>A0A5B8UMW3_9BACT</name>
<gene>
    <name evidence="1" type="ORF">FSB75_19415</name>
</gene>
<dbReference type="EMBL" id="CP042433">
    <property type="protein sequence ID" value="QEC57984.1"/>
    <property type="molecule type" value="Genomic_DNA"/>
</dbReference>
<reference evidence="1 2" key="1">
    <citation type="journal article" date="2015" name="Int. J. Syst. Evol. Microbiol.">
        <title>Flavisolibacter ginsenosidimutans sp. nov., with ginsenoside-converting activity isolated from soil used for cultivating ginseng.</title>
        <authorList>
            <person name="Zhao Y."/>
            <person name="Liu Q."/>
            <person name="Kang M.S."/>
            <person name="Jin F."/>
            <person name="Yu H."/>
            <person name="Im W.T."/>
        </authorList>
    </citation>
    <scope>NUCLEOTIDE SEQUENCE [LARGE SCALE GENOMIC DNA]</scope>
    <source>
        <strain evidence="1 2">Gsoil 636</strain>
    </source>
</reference>
<evidence type="ECO:0000313" key="2">
    <source>
        <dbReference type="Proteomes" id="UP000321204"/>
    </source>
</evidence>
<organism evidence="1 2">
    <name type="scientific">Flavisolibacter ginsenosidimutans</name>
    <dbReference type="NCBI Taxonomy" id="661481"/>
    <lineage>
        <taxon>Bacteria</taxon>
        <taxon>Pseudomonadati</taxon>
        <taxon>Bacteroidota</taxon>
        <taxon>Chitinophagia</taxon>
        <taxon>Chitinophagales</taxon>
        <taxon>Chitinophagaceae</taxon>
        <taxon>Flavisolibacter</taxon>
    </lineage>
</organism>